<dbReference type="GO" id="GO:0007166">
    <property type="term" value="P:cell surface receptor signaling pathway"/>
    <property type="evidence" value="ECO:0007669"/>
    <property type="project" value="InterPro"/>
</dbReference>
<evidence type="ECO:0000313" key="7">
    <source>
        <dbReference type="EMBL" id="KAI7814065.1"/>
    </source>
</evidence>
<dbReference type="PROSITE" id="PS50261">
    <property type="entry name" value="G_PROTEIN_RECEP_F2_4"/>
    <property type="match status" value="1"/>
</dbReference>
<dbReference type="FunFam" id="1.20.1070.10:FF:000222">
    <property type="entry name" value="Adhesion G protein-coupled receptor G3"/>
    <property type="match status" value="1"/>
</dbReference>
<accession>A0A9W7X3U4</accession>
<organism evidence="7 8">
    <name type="scientific">Triplophysa rosa</name>
    <name type="common">Cave loach</name>
    <dbReference type="NCBI Taxonomy" id="992332"/>
    <lineage>
        <taxon>Eukaryota</taxon>
        <taxon>Metazoa</taxon>
        <taxon>Chordata</taxon>
        <taxon>Craniata</taxon>
        <taxon>Vertebrata</taxon>
        <taxon>Euteleostomi</taxon>
        <taxon>Actinopterygii</taxon>
        <taxon>Neopterygii</taxon>
        <taxon>Teleostei</taxon>
        <taxon>Ostariophysi</taxon>
        <taxon>Cypriniformes</taxon>
        <taxon>Nemacheilidae</taxon>
        <taxon>Triplophysa</taxon>
    </lineage>
</organism>
<feature type="transmembrane region" description="Helical" evidence="5">
    <location>
        <begin position="202"/>
        <end position="224"/>
    </location>
</feature>
<feature type="domain" description="G-protein coupled receptors family 2 profile 2" evidence="6">
    <location>
        <begin position="129"/>
        <end position="384"/>
    </location>
</feature>
<dbReference type="Gene3D" id="1.20.1070.10">
    <property type="entry name" value="Rhodopsin 7-helix transmembrane proteins"/>
    <property type="match status" value="1"/>
</dbReference>
<feature type="transmembrane region" description="Helical" evidence="5">
    <location>
        <begin position="165"/>
        <end position="182"/>
    </location>
</feature>
<reference evidence="7" key="1">
    <citation type="submission" date="2021-02" db="EMBL/GenBank/DDBJ databases">
        <title>Comparative genomics reveals that relaxation of natural selection precedes convergent phenotypic evolution of cavefish.</title>
        <authorList>
            <person name="Peng Z."/>
        </authorList>
    </citation>
    <scope>NUCLEOTIDE SEQUENCE</scope>
    <source>
        <tissue evidence="7">Muscle</tissue>
    </source>
</reference>
<feature type="transmembrane region" description="Helical" evidence="5">
    <location>
        <begin position="293"/>
        <end position="315"/>
    </location>
</feature>
<feature type="transmembrane region" description="Helical" evidence="5">
    <location>
        <begin position="336"/>
        <end position="355"/>
    </location>
</feature>
<dbReference type="PANTHER" id="PTHR12011:SF454">
    <property type="entry name" value="ADHESION G-PROTEIN COUPLED RECEPTOR G5-LIKE"/>
    <property type="match status" value="1"/>
</dbReference>
<protein>
    <submittedName>
        <fullName evidence="7">G-protein coupled receptor 64-like</fullName>
    </submittedName>
</protein>
<evidence type="ECO:0000256" key="4">
    <source>
        <dbReference type="ARBA" id="ARBA00023136"/>
    </source>
</evidence>
<dbReference type="EMBL" id="JAFHDT010000001">
    <property type="protein sequence ID" value="KAI7814065.1"/>
    <property type="molecule type" value="Genomic_DNA"/>
</dbReference>
<dbReference type="InterPro" id="IPR000832">
    <property type="entry name" value="GPCR_2_secretin-like"/>
</dbReference>
<dbReference type="InterPro" id="IPR017981">
    <property type="entry name" value="GPCR_2-like_7TM"/>
</dbReference>
<dbReference type="GO" id="GO:0004930">
    <property type="term" value="F:G protein-coupled receptor activity"/>
    <property type="evidence" value="ECO:0007669"/>
    <property type="project" value="InterPro"/>
</dbReference>
<dbReference type="GO" id="GO:0007189">
    <property type="term" value="P:adenylate cyclase-activating G protein-coupled receptor signaling pathway"/>
    <property type="evidence" value="ECO:0007669"/>
    <property type="project" value="TreeGrafter"/>
</dbReference>
<evidence type="ECO:0000256" key="1">
    <source>
        <dbReference type="ARBA" id="ARBA00004141"/>
    </source>
</evidence>
<evidence type="ECO:0000259" key="6">
    <source>
        <dbReference type="PROSITE" id="PS50261"/>
    </source>
</evidence>
<sequence length="409" mass="46676">MFYKLNHLRPCLCFSTWGAFQKAGLIYRQLNLMILYKSTLQWYVSSLTITVHQWFSTFSWPPAQIWIPVETFQNFSEEEHKVDTIWRDHGCSTRNIRDYVVECSCNHMTAFAVLLVELKNTDEEHWTILSYISYIGCGLSAVFSGCSILTFIINSNGRKVVSRSIHVSLSAALFLLNITFMLSEWAATINQDGVCVFVAVAIHYSLLCCFTWMAIEALHLYLLLVRVFNIYIQHYMAKLSLIGWGVPAILIGGLLTVSSHPLYGTKKITLSDANKTNEICWTTEAPIPYAVNISYFAFIFLFNTGILITVSLKIFMLRKADKNSKTVNVCKNVSTVLGLMCLLGITWGLVFFTSGYTNYPILYLFCILNSMQGFYIFLWMCLTARPEKQQADQKSTFTVDTTDNYKQNS</sequence>
<evidence type="ECO:0000256" key="3">
    <source>
        <dbReference type="ARBA" id="ARBA00022989"/>
    </source>
</evidence>
<dbReference type="Proteomes" id="UP001059041">
    <property type="component" value="Linkage Group LG1"/>
</dbReference>
<keyword evidence="3 5" id="KW-1133">Transmembrane helix</keyword>
<keyword evidence="2 5" id="KW-0812">Transmembrane</keyword>
<name>A0A9W7X3U4_TRIRA</name>
<dbReference type="Pfam" id="PF00002">
    <property type="entry name" value="7tm_2"/>
    <property type="match status" value="1"/>
</dbReference>
<comment type="caution">
    <text evidence="7">The sequence shown here is derived from an EMBL/GenBank/DDBJ whole genome shotgun (WGS) entry which is preliminary data.</text>
</comment>
<feature type="transmembrane region" description="Helical" evidence="5">
    <location>
        <begin position="236"/>
        <end position="257"/>
    </location>
</feature>
<dbReference type="GO" id="GO:0005886">
    <property type="term" value="C:plasma membrane"/>
    <property type="evidence" value="ECO:0007669"/>
    <property type="project" value="TreeGrafter"/>
</dbReference>
<dbReference type="AlphaFoldDB" id="A0A9W7X3U4"/>
<dbReference type="PANTHER" id="PTHR12011">
    <property type="entry name" value="ADHESION G-PROTEIN COUPLED RECEPTOR"/>
    <property type="match status" value="1"/>
</dbReference>
<dbReference type="Pfam" id="PF01825">
    <property type="entry name" value="GPS"/>
    <property type="match status" value="1"/>
</dbReference>
<keyword evidence="7" id="KW-0675">Receptor</keyword>
<gene>
    <name evidence="7" type="ORF">IRJ41_007320</name>
</gene>
<keyword evidence="8" id="KW-1185">Reference proteome</keyword>
<comment type="subcellular location">
    <subcellularLocation>
        <location evidence="1">Membrane</location>
        <topology evidence="1">Multi-pass membrane protein</topology>
    </subcellularLocation>
</comment>
<feature type="transmembrane region" description="Helical" evidence="5">
    <location>
        <begin position="128"/>
        <end position="153"/>
    </location>
</feature>
<dbReference type="PRINTS" id="PR00249">
    <property type="entry name" value="GPCRSECRETIN"/>
</dbReference>
<evidence type="ECO:0000313" key="8">
    <source>
        <dbReference type="Proteomes" id="UP001059041"/>
    </source>
</evidence>
<feature type="transmembrane region" description="Helical" evidence="5">
    <location>
        <begin position="361"/>
        <end position="382"/>
    </location>
</feature>
<dbReference type="InterPro" id="IPR000203">
    <property type="entry name" value="GPS"/>
</dbReference>
<evidence type="ECO:0000256" key="5">
    <source>
        <dbReference type="SAM" id="Phobius"/>
    </source>
</evidence>
<proteinExistence type="predicted"/>
<keyword evidence="4 5" id="KW-0472">Membrane</keyword>
<evidence type="ECO:0000256" key="2">
    <source>
        <dbReference type="ARBA" id="ARBA00022692"/>
    </source>
</evidence>